<accession>A0A0E3R696</accession>
<evidence type="ECO:0000313" key="2">
    <source>
        <dbReference type="Proteomes" id="UP000033079"/>
    </source>
</evidence>
<dbReference type="GeneID" id="24801769"/>
<reference evidence="1 2" key="1">
    <citation type="submission" date="2014-07" db="EMBL/GenBank/DDBJ databases">
        <title>Methanogenic archaea and the global carbon cycle.</title>
        <authorList>
            <person name="Henriksen J.R."/>
            <person name="Luke J."/>
            <person name="Reinhart S."/>
            <person name="Benedict M.N."/>
            <person name="Youngblut N.D."/>
            <person name="Metcalf M.E."/>
            <person name="Whitaker R.J."/>
            <person name="Metcalf W.W."/>
        </authorList>
    </citation>
    <scope>NUCLEOTIDE SEQUENCE [LARGE SCALE GENOMIC DNA]</scope>
    <source>
        <strain evidence="1 2">227</strain>
    </source>
</reference>
<dbReference type="RefSeq" id="WP_048121387.1">
    <property type="nucleotide sequence ID" value="NZ_CP009530.1"/>
</dbReference>
<organism evidence="1 2">
    <name type="scientific">Methanosarcina barkeri 227</name>
    <dbReference type="NCBI Taxonomy" id="1434106"/>
    <lineage>
        <taxon>Archaea</taxon>
        <taxon>Methanobacteriati</taxon>
        <taxon>Methanobacteriota</taxon>
        <taxon>Stenosarchaea group</taxon>
        <taxon>Methanomicrobia</taxon>
        <taxon>Methanosarcinales</taxon>
        <taxon>Methanosarcinaceae</taxon>
        <taxon>Methanosarcina</taxon>
    </lineage>
</organism>
<proteinExistence type="predicted"/>
<gene>
    <name evidence="1" type="ORF">MSBR2_2694</name>
</gene>
<sequence length="415" mass="47937">MTLEIDPYDFLINMKWLPSCGEVKLNPYPQGAKVNVITKGIIVTDTEGHLINHSPELTQTVCNFIYNVWENRVVPDLKIKKESGIPVPFPILSFTVLFDRINKKNIVLYNNECAFNSLALIRPFTHIEKGQDIKFDHICDIKKIKPPLIDNHPVAFFMYKQYGKQVSIYFDFTPNNPNFSESGWEEEEVWLANAYLETILASSFGHLSILIPKLRTYDIPFTIGPKSEKIKKICEIVGKAKNIDDADTMLSNILTFDDVSLLEKNWINLKSFQKRKELLQDAFKCFKYGIHSGVVTILMPQVEGIITEELYSSRNKVPYKWESRVYEFENLIKSEKVGPLTLKILDSLVSFLKDSNLYKKFKWTKEDMSINRNATLHGRDCSFDTCANSIRMILLLDSIYWIFCTLENARSVHTT</sequence>
<dbReference type="EMBL" id="CP009530">
    <property type="protein sequence ID" value="AKB59210.1"/>
    <property type="molecule type" value="Genomic_DNA"/>
</dbReference>
<dbReference type="HOGENOM" id="CLU_661585_0_0_2"/>
<dbReference type="AlphaFoldDB" id="A0A0E3R696"/>
<name>A0A0E3R696_METBA</name>
<dbReference type="PATRIC" id="fig|1434106.5.peg.3455"/>
<dbReference type="Proteomes" id="UP000033079">
    <property type="component" value="Chromosome"/>
</dbReference>
<protein>
    <submittedName>
        <fullName evidence="1">Uncharacterized protein</fullName>
    </submittedName>
</protein>
<evidence type="ECO:0000313" key="1">
    <source>
        <dbReference type="EMBL" id="AKB59210.1"/>
    </source>
</evidence>
<dbReference type="KEGG" id="mbar:MSBR2_2694"/>